<evidence type="ECO:0000313" key="1">
    <source>
        <dbReference type="EMBL" id="CDW39582.1"/>
    </source>
</evidence>
<sequence>MGPFLFYMECLS</sequence>
<proteinExistence type="predicted"/>
<reference evidence="1" key="1">
    <citation type="submission" date="2014-05" db="EMBL/GenBank/DDBJ databases">
        <authorList>
            <person name="Chronopoulou M."/>
        </authorList>
    </citation>
    <scope>NUCLEOTIDE SEQUENCE</scope>
    <source>
        <tissue evidence="1">Whole organism</tissue>
    </source>
</reference>
<name>A0A0K2UNW1_LEPSM</name>
<organism evidence="1">
    <name type="scientific">Lepeophtheirus salmonis</name>
    <name type="common">Salmon louse</name>
    <name type="synonym">Caligus salmonis</name>
    <dbReference type="NCBI Taxonomy" id="72036"/>
    <lineage>
        <taxon>Eukaryota</taxon>
        <taxon>Metazoa</taxon>
        <taxon>Ecdysozoa</taxon>
        <taxon>Arthropoda</taxon>
        <taxon>Crustacea</taxon>
        <taxon>Multicrustacea</taxon>
        <taxon>Hexanauplia</taxon>
        <taxon>Copepoda</taxon>
        <taxon>Siphonostomatoida</taxon>
        <taxon>Caligidae</taxon>
        <taxon>Lepeophtheirus</taxon>
    </lineage>
</organism>
<protein>
    <submittedName>
        <fullName evidence="1">Uncharacterized protein</fullName>
    </submittedName>
</protein>
<accession>A0A0K2UNW1</accession>
<dbReference type="EMBL" id="HACA01022221">
    <property type="protein sequence ID" value="CDW39582.1"/>
    <property type="molecule type" value="Transcribed_RNA"/>
</dbReference>